<dbReference type="EMBL" id="CAJSTJ010000195">
    <property type="protein sequence ID" value="CAG7566024.1"/>
    <property type="molecule type" value="Genomic_DNA"/>
</dbReference>
<evidence type="ECO:0000256" key="2">
    <source>
        <dbReference type="SAM" id="Phobius"/>
    </source>
</evidence>
<feature type="transmembrane region" description="Helical" evidence="2">
    <location>
        <begin position="218"/>
        <end position="236"/>
    </location>
</feature>
<evidence type="ECO:0000256" key="1">
    <source>
        <dbReference type="ARBA" id="ARBA00010790"/>
    </source>
</evidence>
<proteinExistence type="inferred from homology"/>
<dbReference type="Pfam" id="PF00732">
    <property type="entry name" value="GMC_oxred_N"/>
    <property type="match status" value="1"/>
</dbReference>
<reference evidence="4" key="1">
    <citation type="submission" date="2021-05" db="EMBL/GenBank/DDBJ databases">
        <authorList>
            <person name="Khan N."/>
        </authorList>
    </citation>
    <scope>NUCLEOTIDE SEQUENCE</scope>
</reference>
<feature type="transmembrane region" description="Helical" evidence="2">
    <location>
        <begin position="44"/>
        <end position="63"/>
    </location>
</feature>
<dbReference type="InterPro" id="IPR012132">
    <property type="entry name" value="GMC_OxRdtase"/>
</dbReference>
<name>A0A8J2JIZ6_FUSEQ</name>
<evidence type="ECO:0000313" key="5">
    <source>
        <dbReference type="Proteomes" id="UP000693738"/>
    </source>
</evidence>
<keyword evidence="2" id="KW-1133">Transmembrane helix</keyword>
<feature type="transmembrane region" description="Helical" evidence="2">
    <location>
        <begin position="12"/>
        <end position="32"/>
    </location>
</feature>
<feature type="transmembrane region" description="Helical" evidence="2">
    <location>
        <begin position="256"/>
        <end position="280"/>
    </location>
</feature>
<dbReference type="Pfam" id="PF20684">
    <property type="entry name" value="Fung_rhodopsin"/>
    <property type="match status" value="2"/>
</dbReference>
<dbReference type="PANTHER" id="PTHR11552:SF115">
    <property type="entry name" value="DEHYDROGENASE XPTC-RELATED"/>
    <property type="match status" value="1"/>
</dbReference>
<keyword evidence="2" id="KW-0472">Membrane</keyword>
<feature type="domain" description="Glucose-methanol-choline oxidoreductase N-terminal" evidence="3">
    <location>
        <begin position="641"/>
        <end position="655"/>
    </location>
</feature>
<sequence length="958" mass="105147">MPQSKDYGRTIVAQSLSLLILSGIFLGLRLYCKVIRRRGFWWDDHVLIASWVSFAISLALMIYEVQLGFGKDITEVDPAHVPTIALTGTIYGLFAVLSASWSKTSFALTLIRLVDGWMNWFLWFLIVSMNIIMNLVIVFSFIKCTPAEKVWRSNLPGSCWNPLVATYYNIFAGGESLFLLDSTLLIFRAAYSGAVDLALCILAWMIIWKLSMRRREKVGVGIALTFGIFAAAAAAAKCYGMLGLSSKNRTYTRVNIVIWGNVECAVTIMAASIPVMRILVLSVWHRGPEQISNQPLRDLRVISTRDKRTSERNIPPSTDRETALVDSKQHHDATFFLRVESDGRSIEGAYGIERVDGYKIPLSVHQACRITNGSELLPAYDYVIVGGGTSGLTVADRLTEDGNTTVLVLEAGIFAPDADTLPVYDGGTQRQPQFLWQSAPQEKLDNRTVNVWLGKMVGGSSGINAMMGSRGSAMDYDRWGKLFPEADGWDWEGMLPYFRKGLRLNPPAPELAERFNISTNKKYWGKDAPIQASFANYQYPGLENMSKAFFELPGVEAVEDSGAGGAGVYWFPTLMDPYRYERSWAENSHHRGLSRPNYHVAPSSPVRRVLMNKGVATGVEFYAEHGLLNVKANKEVLMAAGAVHTPQILQLSGIGPKKLLRAAGIKTLVDLPGVGQNFQDHINIGASIVLEGLKKIHPNPSDMANGTDFKNWADEVWATNRTGPYSSAYGNLAAWLPLSAISPERHLELAAQLENQDHASYLSGDIHPTVAKGYAAQMKNMAGAMRSKDVVFARYLVDANAGASAPILNQPMSRGSITIDLKDPYGANPVVDFGALRNPVERSVLVEMVKWYRRYNFETSLSGLSPNETAPGADVVSDEAISAWISKGLTPTDYHPAGTAAMMPLDHGGVVDQKLRVYGVKNLRVIDASIMPSLPGANTCQPVYAVAEKAADIIKSGV</sequence>
<feature type="transmembrane region" description="Helical" evidence="2">
    <location>
        <begin position="83"/>
        <end position="101"/>
    </location>
</feature>
<feature type="transmembrane region" description="Helical" evidence="2">
    <location>
        <begin position="121"/>
        <end position="142"/>
    </location>
</feature>
<dbReference type="Proteomes" id="UP000693738">
    <property type="component" value="Unassembled WGS sequence"/>
</dbReference>
<evidence type="ECO:0000259" key="3">
    <source>
        <dbReference type="PROSITE" id="PS00624"/>
    </source>
</evidence>
<organism evidence="4 5">
    <name type="scientific">Fusarium equiseti</name>
    <name type="common">Fusarium scirpi</name>
    <dbReference type="NCBI Taxonomy" id="61235"/>
    <lineage>
        <taxon>Eukaryota</taxon>
        <taxon>Fungi</taxon>
        <taxon>Dikarya</taxon>
        <taxon>Ascomycota</taxon>
        <taxon>Pezizomycotina</taxon>
        <taxon>Sordariomycetes</taxon>
        <taxon>Hypocreomycetidae</taxon>
        <taxon>Hypocreales</taxon>
        <taxon>Nectriaceae</taxon>
        <taxon>Fusarium</taxon>
        <taxon>Fusarium incarnatum-equiseti species complex</taxon>
    </lineage>
</organism>
<dbReference type="AlphaFoldDB" id="A0A8J2JIZ6"/>
<accession>A0A8J2JIZ6</accession>
<comment type="similarity">
    <text evidence="1">Belongs to the GMC oxidoreductase family.</text>
</comment>
<dbReference type="GO" id="GO:0044550">
    <property type="term" value="P:secondary metabolite biosynthetic process"/>
    <property type="evidence" value="ECO:0007669"/>
    <property type="project" value="TreeGrafter"/>
</dbReference>
<dbReference type="InterPro" id="IPR000172">
    <property type="entry name" value="GMC_OxRdtase_N"/>
</dbReference>
<gene>
    <name evidence="4" type="ORF">FEQUK3_LOCUS11752</name>
</gene>
<comment type="caution">
    <text evidence="4">The sequence shown here is derived from an EMBL/GenBank/DDBJ whole genome shotgun (WGS) entry which is preliminary data.</text>
</comment>
<dbReference type="PANTHER" id="PTHR11552">
    <property type="entry name" value="GLUCOSE-METHANOL-CHOLINE GMC OXIDOREDUCTASE"/>
    <property type="match status" value="1"/>
</dbReference>
<dbReference type="GO" id="GO:0050660">
    <property type="term" value="F:flavin adenine dinucleotide binding"/>
    <property type="evidence" value="ECO:0007669"/>
    <property type="project" value="InterPro"/>
</dbReference>
<dbReference type="InterPro" id="IPR049326">
    <property type="entry name" value="Rhodopsin_dom_fungi"/>
</dbReference>
<protein>
    <recommendedName>
        <fullName evidence="3">Glucose-methanol-choline oxidoreductase N-terminal domain-containing protein</fullName>
    </recommendedName>
</protein>
<dbReference type="Pfam" id="PF05199">
    <property type="entry name" value="GMC_oxred_C"/>
    <property type="match status" value="1"/>
</dbReference>
<keyword evidence="2" id="KW-0812">Transmembrane</keyword>
<evidence type="ECO:0000313" key="4">
    <source>
        <dbReference type="EMBL" id="CAG7566024.1"/>
    </source>
</evidence>
<dbReference type="GO" id="GO:0016614">
    <property type="term" value="F:oxidoreductase activity, acting on CH-OH group of donors"/>
    <property type="evidence" value="ECO:0007669"/>
    <property type="project" value="InterPro"/>
</dbReference>
<dbReference type="InterPro" id="IPR007867">
    <property type="entry name" value="GMC_OxRtase_C"/>
</dbReference>
<dbReference type="PROSITE" id="PS00624">
    <property type="entry name" value="GMC_OXRED_2"/>
    <property type="match status" value="1"/>
</dbReference>
<feature type="transmembrane region" description="Helical" evidence="2">
    <location>
        <begin position="185"/>
        <end position="206"/>
    </location>
</feature>